<organism evidence="1 2">
    <name type="scientific">Parthenolecanium corni</name>
    <dbReference type="NCBI Taxonomy" id="536013"/>
    <lineage>
        <taxon>Eukaryota</taxon>
        <taxon>Metazoa</taxon>
        <taxon>Ecdysozoa</taxon>
        <taxon>Arthropoda</taxon>
        <taxon>Hexapoda</taxon>
        <taxon>Insecta</taxon>
        <taxon>Pterygota</taxon>
        <taxon>Neoptera</taxon>
        <taxon>Paraneoptera</taxon>
        <taxon>Hemiptera</taxon>
        <taxon>Sternorrhyncha</taxon>
        <taxon>Coccoidea</taxon>
        <taxon>Coccidae</taxon>
        <taxon>Parthenolecanium</taxon>
    </lineage>
</organism>
<proteinExistence type="predicted"/>
<reference evidence="1 2" key="1">
    <citation type="submission" date="2024-03" db="EMBL/GenBank/DDBJ databases">
        <title>Adaptation during the transition from Ophiocordyceps entomopathogen to insect associate is accompanied by gene loss and intensified selection.</title>
        <authorList>
            <person name="Ward C.M."/>
            <person name="Onetto C.A."/>
            <person name="Borneman A.R."/>
        </authorList>
    </citation>
    <scope>NUCLEOTIDE SEQUENCE [LARGE SCALE GENOMIC DNA]</scope>
    <source>
        <strain evidence="1">AWRI1</strain>
        <tissue evidence="1">Single Adult Female</tissue>
    </source>
</reference>
<gene>
    <name evidence="1" type="ORF">V9T40_007364</name>
</gene>
<dbReference type="AlphaFoldDB" id="A0AAN9TYA0"/>
<protein>
    <submittedName>
        <fullName evidence="1">Uncharacterized protein</fullName>
    </submittedName>
</protein>
<evidence type="ECO:0000313" key="2">
    <source>
        <dbReference type="Proteomes" id="UP001367676"/>
    </source>
</evidence>
<comment type="caution">
    <text evidence="1">The sequence shown here is derived from an EMBL/GenBank/DDBJ whole genome shotgun (WGS) entry which is preliminary data.</text>
</comment>
<dbReference type="EMBL" id="JBBCAQ010000002">
    <property type="protein sequence ID" value="KAK7605506.1"/>
    <property type="molecule type" value="Genomic_DNA"/>
</dbReference>
<keyword evidence="2" id="KW-1185">Reference proteome</keyword>
<evidence type="ECO:0000313" key="1">
    <source>
        <dbReference type="EMBL" id="KAK7605506.1"/>
    </source>
</evidence>
<sequence>MLITNKSYSDLKDSLMKTVWNLYEFHYMDVFMMMISDTYGTTFLGTGKLKQLMSLMSSLVGNRLHDNEFFSNISAETVCNEFRFTEYEKDVDFITEIAKTMISSTNIHVLVIVANTEGRKFIFSTDHVKPYVTSPVTSSFIQKWIGNPLYESDTDVDK</sequence>
<accession>A0AAN9TYA0</accession>
<name>A0AAN9TYA0_9HEMI</name>
<dbReference type="Proteomes" id="UP001367676">
    <property type="component" value="Unassembled WGS sequence"/>
</dbReference>